<name>A0ABX1WSG3_9BACT</name>
<evidence type="ECO:0000256" key="7">
    <source>
        <dbReference type="ARBA" id="ARBA00023014"/>
    </source>
</evidence>
<evidence type="ECO:0000256" key="4">
    <source>
        <dbReference type="ARBA" id="ARBA00022737"/>
    </source>
</evidence>
<keyword evidence="7" id="KW-0411">Iron-sulfur</keyword>
<evidence type="ECO:0000256" key="3">
    <source>
        <dbReference type="ARBA" id="ARBA00022723"/>
    </source>
</evidence>
<gene>
    <name evidence="9" type="primary">napG</name>
    <name evidence="9" type="ORF">ELS83_03415</name>
</gene>
<feature type="domain" description="4Fe-4S ferredoxin-type" evidence="8">
    <location>
        <begin position="86"/>
        <end position="119"/>
    </location>
</feature>
<evidence type="ECO:0000313" key="10">
    <source>
        <dbReference type="Proteomes" id="UP000732105"/>
    </source>
</evidence>
<dbReference type="InterPro" id="IPR017896">
    <property type="entry name" value="4Fe4S_Fe-S-bd"/>
</dbReference>
<dbReference type="InterPro" id="IPR050157">
    <property type="entry name" value="PSI_iron-sulfur_center"/>
</dbReference>
<dbReference type="InterPro" id="IPR004494">
    <property type="entry name" value="MauM_NapG"/>
</dbReference>
<dbReference type="CDD" id="cd16373">
    <property type="entry name" value="DMSOR_beta_like"/>
    <property type="match status" value="1"/>
</dbReference>
<evidence type="ECO:0000256" key="2">
    <source>
        <dbReference type="ARBA" id="ARBA00022485"/>
    </source>
</evidence>
<feature type="domain" description="4Fe-4S ferredoxin-type" evidence="8">
    <location>
        <begin position="181"/>
        <end position="212"/>
    </location>
</feature>
<keyword evidence="4" id="KW-0677">Repeat</keyword>
<dbReference type="InterPro" id="IPR017900">
    <property type="entry name" value="4Fe4S_Fe_S_CS"/>
</dbReference>
<dbReference type="Proteomes" id="UP000732105">
    <property type="component" value="Unassembled WGS sequence"/>
</dbReference>
<dbReference type="PROSITE" id="PS51379">
    <property type="entry name" value="4FE4S_FER_2"/>
    <property type="match status" value="3"/>
</dbReference>
<reference evidence="9 10" key="1">
    <citation type="submission" date="2018-12" db="EMBL/GenBank/DDBJ databases">
        <title>Marinifilum JC070 sp. nov., a marine bacterium isolated from Yongle Blue Hole in the South China Sea.</title>
        <authorList>
            <person name="Fu T."/>
        </authorList>
    </citation>
    <scope>NUCLEOTIDE SEQUENCE [LARGE SCALE GENOMIC DNA]</scope>
    <source>
        <strain evidence="9 10">JC070</strain>
    </source>
</reference>
<keyword evidence="10" id="KW-1185">Reference proteome</keyword>
<dbReference type="NCBIfam" id="NF007012">
    <property type="entry name" value="PRK09476.1"/>
    <property type="match status" value="1"/>
</dbReference>
<keyword evidence="2" id="KW-0004">4Fe-4S</keyword>
<dbReference type="PANTHER" id="PTHR24960:SF79">
    <property type="entry name" value="PHOTOSYSTEM I IRON-SULFUR CENTER"/>
    <property type="match status" value="1"/>
</dbReference>
<sequence>MKEESMATRRKVIQRMLEGAVFMGGGGLLWGKSVNASTKADYVLRPPGALKEKQFLKACIKCGQCVEACPYDTLKLAEPGDGIANGTPFFEPRTIPCYLCTDMPCTDSCPSGALDLKALTKEDEKADILNSRMGLAVIHKESCLAYWGIRCEACYRACPLVDKAITLDYEVNERTGKHAKLLPIVHSDVCTGCGVCEQACVAEKAAIFVLPLDKSTGEVGDHYIKSWEKKDEQRINEDVEKADDDKDVKSAIDYLNDDDLIDD</sequence>
<proteinExistence type="predicted"/>
<protein>
    <submittedName>
        <fullName evidence="9">Ferredoxin-type protein NapG</fullName>
    </submittedName>
</protein>
<dbReference type="Pfam" id="PF12838">
    <property type="entry name" value="Fer4_7"/>
    <property type="match status" value="2"/>
</dbReference>
<accession>A0ABX1WSG3</accession>
<evidence type="ECO:0000259" key="8">
    <source>
        <dbReference type="PROSITE" id="PS51379"/>
    </source>
</evidence>
<dbReference type="PANTHER" id="PTHR24960">
    <property type="entry name" value="PHOTOSYSTEM I IRON-SULFUR CENTER-RELATED"/>
    <property type="match status" value="1"/>
</dbReference>
<evidence type="ECO:0000256" key="5">
    <source>
        <dbReference type="ARBA" id="ARBA00022982"/>
    </source>
</evidence>
<dbReference type="NCBIfam" id="TIGR00397">
    <property type="entry name" value="mauM_napG"/>
    <property type="match status" value="1"/>
</dbReference>
<dbReference type="EMBL" id="RZNH01000003">
    <property type="protein sequence ID" value="NOU58853.1"/>
    <property type="molecule type" value="Genomic_DNA"/>
</dbReference>
<keyword evidence="3" id="KW-0479">Metal-binding</keyword>
<evidence type="ECO:0000256" key="6">
    <source>
        <dbReference type="ARBA" id="ARBA00023004"/>
    </source>
</evidence>
<evidence type="ECO:0000256" key="1">
    <source>
        <dbReference type="ARBA" id="ARBA00022448"/>
    </source>
</evidence>
<keyword evidence="6" id="KW-0408">Iron</keyword>
<keyword evidence="1" id="KW-0813">Transport</keyword>
<evidence type="ECO:0000313" key="9">
    <source>
        <dbReference type="EMBL" id="NOU58853.1"/>
    </source>
</evidence>
<keyword evidence="5" id="KW-0249">Electron transport</keyword>
<dbReference type="Gene3D" id="3.30.70.20">
    <property type="match status" value="2"/>
</dbReference>
<dbReference type="SUPFAM" id="SSF54862">
    <property type="entry name" value="4Fe-4S ferredoxins"/>
    <property type="match status" value="1"/>
</dbReference>
<dbReference type="RefSeq" id="WP_171594131.1">
    <property type="nucleotide sequence ID" value="NZ_RZNH01000003.1"/>
</dbReference>
<feature type="domain" description="4Fe-4S ferredoxin-type" evidence="8">
    <location>
        <begin position="50"/>
        <end position="79"/>
    </location>
</feature>
<organism evidence="9 10">
    <name type="scientific">Marinifilum caeruleilacunae</name>
    <dbReference type="NCBI Taxonomy" id="2499076"/>
    <lineage>
        <taxon>Bacteria</taxon>
        <taxon>Pseudomonadati</taxon>
        <taxon>Bacteroidota</taxon>
        <taxon>Bacteroidia</taxon>
        <taxon>Marinilabiliales</taxon>
        <taxon>Marinifilaceae</taxon>
    </lineage>
</organism>
<comment type="caution">
    <text evidence="9">The sequence shown here is derived from an EMBL/GenBank/DDBJ whole genome shotgun (WGS) entry which is preliminary data.</text>
</comment>
<dbReference type="PROSITE" id="PS00198">
    <property type="entry name" value="4FE4S_FER_1"/>
    <property type="match status" value="1"/>
</dbReference>